<dbReference type="Pfam" id="PF07883">
    <property type="entry name" value="Cupin_2"/>
    <property type="match status" value="1"/>
</dbReference>
<dbReference type="RefSeq" id="WP_229892021.1">
    <property type="nucleotide sequence ID" value="NZ_BMUU01000001.1"/>
</dbReference>
<feature type="domain" description="Cupin type-2" evidence="1">
    <location>
        <begin position="18"/>
        <end position="61"/>
    </location>
</feature>
<dbReference type="SUPFAM" id="SSF51182">
    <property type="entry name" value="RmlC-like cupins"/>
    <property type="match status" value="1"/>
</dbReference>
<protein>
    <recommendedName>
        <fullName evidence="1">Cupin type-2 domain-containing protein</fullName>
    </recommendedName>
</protein>
<organism evidence="2 3">
    <name type="scientific">Streptomyces xanthochromogenes</name>
    <dbReference type="NCBI Taxonomy" id="67384"/>
    <lineage>
        <taxon>Bacteria</taxon>
        <taxon>Bacillati</taxon>
        <taxon>Actinomycetota</taxon>
        <taxon>Actinomycetes</taxon>
        <taxon>Kitasatosporales</taxon>
        <taxon>Streptomycetaceae</taxon>
        <taxon>Streptomyces</taxon>
    </lineage>
</organism>
<sequence>MRPLLAERGCTIAPGIRLKGTVIARYNGSDHELRAGDCAQWSAGPHSFRNVSDMAARFVAVLFSSLY</sequence>
<accession>A0ABQ2ZHT9</accession>
<dbReference type="InterPro" id="IPR014710">
    <property type="entry name" value="RmlC-like_jellyroll"/>
</dbReference>
<dbReference type="Proteomes" id="UP000600946">
    <property type="component" value="Unassembled WGS sequence"/>
</dbReference>
<evidence type="ECO:0000259" key="1">
    <source>
        <dbReference type="Pfam" id="PF07883"/>
    </source>
</evidence>
<reference evidence="3" key="1">
    <citation type="journal article" date="2019" name="Int. J. Syst. Evol. Microbiol.">
        <title>The Global Catalogue of Microorganisms (GCM) 10K type strain sequencing project: providing services to taxonomists for standard genome sequencing and annotation.</title>
        <authorList>
            <consortium name="The Broad Institute Genomics Platform"/>
            <consortium name="The Broad Institute Genome Sequencing Center for Infectious Disease"/>
            <person name="Wu L."/>
            <person name="Ma J."/>
        </authorList>
    </citation>
    <scope>NUCLEOTIDE SEQUENCE [LARGE SCALE GENOMIC DNA]</scope>
    <source>
        <strain evidence="3">JCM 4594</strain>
    </source>
</reference>
<dbReference type="Gene3D" id="2.60.120.10">
    <property type="entry name" value="Jelly Rolls"/>
    <property type="match status" value="1"/>
</dbReference>
<dbReference type="EMBL" id="BMUU01000001">
    <property type="protein sequence ID" value="GGY14174.1"/>
    <property type="molecule type" value="Genomic_DNA"/>
</dbReference>
<gene>
    <name evidence="2" type="ORF">GCM10010326_01920</name>
</gene>
<dbReference type="GeneID" id="96288239"/>
<dbReference type="InterPro" id="IPR011051">
    <property type="entry name" value="RmlC_Cupin_sf"/>
</dbReference>
<proteinExistence type="predicted"/>
<dbReference type="CDD" id="cd02209">
    <property type="entry name" value="cupin_XRE_C"/>
    <property type="match status" value="1"/>
</dbReference>
<dbReference type="InterPro" id="IPR013096">
    <property type="entry name" value="Cupin_2"/>
</dbReference>
<evidence type="ECO:0000313" key="2">
    <source>
        <dbReference type="EMBL" id="GGY14174.1"/>
    </source>
</evidence>
<keyword evidence="3" id="KW-1185">Reference proteome</keyword>
<name>A0ABQ2ZHT9_9ACTN</name>
<evidence type="ECO:0000313" key="3">
    <source>
        <dbReference type="Proteomes" id="UP000600946"/>
    </source>
</evidence>
<comment type="caution">
    <text evidence="2">The sequence shown here is derived from an EMBL/GenBank/DDBJ whole genome shotgun (WGS) entry which is preliminary data.</text>
</comment>